<comment type="caution">
    <text evidence="2">The sequence shown here is derived from an EMBL/GenBank/DDBJ whole genome shotgun (WGS) entry which is preliminary data.</text>
</comment>
<evidence type="ECO:0000313" key="2">
    <source>
        <dbReference type="EMBL" id="GFN92618.1"/>
    </source>
</evidence>
<dbReference type="GO" id="GO:0005886">
    <property type="term" value="C:plasma membrane"/>
    <property type="evidence" value="ECO:0007669"/>
    <property type="project" value="TreeGrafter"/>
</dbReference>
<keyword evidence="3" id="KW-1185">Reference proteome</keyword>
<dbReference type="AlphaFoldDB" id="A0AAV3ZFF9"/>
<reference evidence="2 3" key="1">
    <citation type="journal article" date="2021" name="Elife">
        <title>Chloroplast acquisition without the gene transfer in kleptoplastic sea slugs, Plakobranchus ocellatus.</title>
        <authorList>
            <person name="Maeda T."/>
            <person name="Takahashi S."/>
            <person name="Yoshida T."/>
            <person name="Shimamura S."/>
            <person name="Takaki Y."/>
            <person name="Nagai Y."/>
            <person name="Toyoda A."/>
            <person name="Suzuki Y."/>
            <person name="Arimoto A."/>
            <person name="Ishii H."/>
            <person name="Satoh N."/>
            <person name="Nishiyama T."/>
            <person name="Hasebe M."/>
            <person name="Maruyama T."/>
            <person name="Minagawa J."/>
            <person name="Obokata J."/>
            <person name="Shigenobu S."/>
        </authorList>
    </citation>
    <scope>NUCLEOTIDE SEQUENCE [LARGE SCALE GENOMIC DNA]</scope>
</reference>
<dbReference type="PROSITE" id="PS50004">
    <property type="entry name" value="C2"/>
    <property type="match status" value="1"/>
</dbReference>
<dbReference type="InterPro" id="IPR045052">
    <property type="entry name" value="Copine"/>
</dbReference>
<dbReference type="Gene3D" id="2.60.40.150">
    <property type="entry name" value="C2 domain"/>
    <property type="match status" value="2"/>
</dbReference>
<evidence type="ECO:0000259" key="1">
    <source>
        <dbReference type="PROSITE" id="PS50004"/>
    </source>
</evidence>
<name>A0AAV3ZFF9_9GAST</name>
<feature type="domain" description="C2" evidence="1">
    <location>
        <begin position="1"/>
        <end position="129"/>
    </location>
</feature>
<proteinExistence type="predicted"/>
<organism evidence="2 3">
    <name type="scientific">Plakobranchus ocellatus</name>
    <dbReference type="NCBI Taxonomy" id="259542"/>
    <lineage>
        <taxon>Eukaryota</taxon>
        <taxon>Metazoa</taxon>
        <taxon>Spiralia</taxon>
        <taxon>Lophotrochozoa</taxon>
        <taxon>Mollusca</taxon>
        <taxon>Gastropoda</taxon>
        <taxon>Heterobranchia</taxon>
        <taxon>Euthyneura</taxon>
        <taxon>Panpulmonata</taxon>
        <taxon>Sacoglossa</taxon>
        <taxon>Placobranchoidea</taxon>
        <taxon>Plakobranchidae</taxon>
        <taxon>Plakobranchus</taxon>
    </lineage>
</organism>
<dbReference type="FunFam" id="2.60.40.150:FF:000099">
    <property type="entry name" value="Copine 3"/>
    <property type="match status" value="1"/>
</dbReference>
<dbReference type="SUPFAM" id="SSF49562">
    <property type="entry name" value="C2 domain (Calcium/lipid-binding domain, CaLB)"/>
    <property type="match status" value="2"/>
</dbReference>
<gene>
    <name evidence="2" type="ORF">PoB_001912400</name>
</gene>
<dbReference type="GO" id="GO:0071277">
    <property type="term" value="P:cellular response to calcium ion"/>
    <property type="evidence" value="ECO:0007669"/>
    <property type="project" value="TreeGrafter"/>
</dbReference>
<dbReference type="InterPro" id="IPR000008">
    <property type="entry name" value="C2_dom"/>
</dbReference>
<dbReference type="InterPro" id="IPR037768">
    <property type="entry name" value="C2B_Copine"/>
</dbReference>
<dbReference type="SMART" id="SM00239">
    <property type="entry name" value="C2"/>
    <property type="match status" value="2"/>
</dbReference>
<dbReference type="PANTHER" id="PTHR10857">
    <property type="entry name" value="COPINE"/>
    <property type="match status" value="1"/>
</dbReference>
<dbReference type="EMBL" id="BLXT01002259">
    <property type="protein sequence ID" value="GFN92618.1"/>
    <property type="molecule type" value="Genomic_DNA"/>
</dbReference>
<accession>A0AAV3ZFF9</accession>
<dbReference type="InterPro" id="IPR035892">
    <property type="entry name" value="C2_domain_sf"/>
</dbReference>
<protein>
    <submittedName>
        <fullName evidence="2">Copine-3</fullName>
    </submittedName>
</protein>
<dbReference type="Pfam" id="PF00168">
    <property type="entry name" value="C2"/>
    <property type="match status" value="2"/>
</dbReference>
<dbReference type="GO" id="GO:0005544">
    <property type="term" value="F:calcium-dependent phospholipid binding"/>
    <property type="evidence" value="ECO:0007669"/>
    <property type="project" value="InterPro"/>
</dbReference>
<evidence type="ECO:0000313" key="3">
    <source>
        <dbReference type="Proteomes" id="UP000735302"/>
    </source>
</evidence>
<dbReference type="CDD" id="cd04047">
    <property type="entry name" value="C2B_Copine"/>
    <property type="match status" value="1"/>
</dbReference>
<dbReference type="CDD" id="cd04048">
    <property type="entry name" value="C2A_Copine"/>
    <property type="match status" value="1"/>
</dbReference>
<dbReference type="PANTHER" id="PTHR10857:SF102">
    <property type="entry name" value="C2 DOMAIN-CONTAINING PROTEIN"/>
    <property type="match status" value="1"/>
</dbReference>
<sequence length="245" mass="27490">MAAPPGVYPGYGPAGGAASLVQKVELRLACKNLPNKDIGSKSDPCAVFYFKVGDKFKEYARTENAKNTLDPQFTRTVTADYHFEAVQRVRIRVYDVDNSTEELGDDDFLGQMECTLGQIVSNSPLTKELTTKKGEKIPHCSINITAEEMREGCEIAIMKFKAKKLDNKDFLGKSDPFLEISRSQPDGTWQVIHRTEVVKDDLSPEWRSFTLPIHSLFGSQRDRPAKVLHTIFTVKTYPNITIILS</sequence>
<dbReference type="Proteomes" id="UP000735302">
    <property type="component" value="Unassembled WGS sequence"/>
</dbReference>